<name>A0A556VXH9_BAGYA</name>
<protein>
    <submittedName>
        <fullName evidence="2">Growth arrest and DNA damage-inducible protein GADD45 gamma</fullName>
    </submittedName>
</protein>
<dbReference type="GO" id="GO:0005737">
    <property type="term" value="C:cytoplasm"/>
    <property type="evidence" value="ECO:0007669"/>
    <property type="project" value="TreeGrafter"/>
</dbReference>
<comment type="caution">
    <text evidence="2">The sequence shown here is derived from an EMBL/GenBank/DDBJ whole genome shotgun (WGS) entry which is preliminary data.</text>
</comment>
<feature type="compositionally biased region" description="Basic and acidic residues" evidence="1">
    <location>
        <begin position="23"/>
        <end position="70"/>
    </location>
</feature>
<evidence type="ECO:0000313" key="3">
    <source>
        <dbReference type="Proteomes" id="UP000319801"/>
    </source>
</evidence>
<evidence type="ECO:0000313" key="2">
    <source>
        <dbReference type="EMBL" id="TUW67485.1"/>
    </source>
</evidence>
<dbReference type="InterPro" id="IPR024824">
    <property type="entry name" value="GADD45"/>
</dbReference>
<dbReference type="PANTHER" id="PTHR10411">
    <property type="entry name" value="GROWTH ARREST AND DNA DAMAGE-INDUCIBLE PROTEIN GADD45"/>
    <property type="match status" value="1"/>
</dbReference>
<dbReference type="EMBL" id="VCAZ01000458">
    <property type="protein sequence ID" value="TUW67485.1"/>
    <property type="molecule type" value="Genomic_DNA"/>
</dbReference>
<organism evidence="2 3">
    <name type="scientific">Bagarius yarrelli</name>
    <name type="common">Goonch</name>
    <name type="synonym">Bagrus yarrelli</name>
    <dbReference type="NCBI Taxonomy" id="175774"/>
    <lineage>
        <taxon>Eukaryota</taxon>
        <taxon>Metazoa</taxon>
        <taxon>Chordata</taxon>
        <taxon>Craniata</taxon>
        <taxon>Vertebrata</taxon>
        <taxon>Euteleostomi</taxon>
        <taxon>Actinopterygii</taxon>
        <taxon>Neopterygii</taxon>
        <taxon>Teleostei</taxon>
        <taxon>Ostariophysi</taxon>
        <taxon>Siluriformes</taxon>
        <taxon>Sisoridae</taxon>
        <taxon>Sisorinae</taxon>
        <taxon>Bagarius</taxon>
    </lineage>
</organism>
<dbReference type="Gene3D" id="3.30.1330.30">
    <property type="match status" value="1"/>
</dbReference>
<dbReference type="InterPro" id="IPR029064">
    <property type="entry name" value="Ribosomal_eL30-like_sf"/>
</dbReference>
<gene>
    <name evidence="2" type="ORF">Baya_17105</name>
</gene>
<feature type="compositionally biased region" description="Basic and acidic residues" evidence="1">
    <location>
        <begin position="1"/>
        <end position="14"/>
    </location>
</feature>
<dbReference type="Proteomes" id="UP000319801">
    <property type="component" value="Unassembled WGS sequence"/>
</dbReference>
<feature type="region of interest" description="Disordered" evidence="1">
    <location>
        <begin position="1"/>
        <end position="73"/>
    </location>
</feature>
<sequence length="164" mass="19523">MTRHAEQRREEKRRGEKRRKKERKGEKRRGEKWREEEKRGEDKREEEKKEKKGGEREERERGRGEKERERQKRRKWDVALQIHFTLIQAFCFDNDINIVHVNNIECLEDLVSDTGTSTSGDTHCVLVTRPSEAAWKDAALAKLAMFCEECRGVCEWVPEVTLPE</sequence>
<dbReference type="PANTHER" id="PTHR10411:SF4">
    <property type="entry name" value="GROWTH ARREST AND DNA DAMAGE-INDUCIBLE PROTEIN GADD45 GAMMA"/>
    <property type="match status" value="1"/>
</dbReference>
<reference evidence="2 3" key="1">
    <citation type="journal article" date="2019" name="Genome Biol. Evol.">
        <title>Whole-Genome Sequencing of the Giant Devil Catfish, Bagarius yarrelli.</title>
        <authorList>
            <person name="Jiang W."/>
            <person name="Lv Y."/>
            <person name="Cheng L."/>
            <person name="Yang K."/>
            <person name="Chao B."/>
            <person name="Wang X."/>
            <person name="Li Y."/>
            <person name="Pan X."/>
            <person name="You X."/>
            <person name="Zhang Y."/>
            <person name="Yang J."/>
            <person name="Li J."/>
            <person name="Zhang X."/>
            <person name="Liu S."/>
            <person name="Sun C."/>
            <person name="Yang J."/>
            <person name="Shi Q."/>
        </authorList>
    </citation>
    <scope>NUCLEOTIDE SEQUENCE [LARGE SCALE GENOMIC DNA]</scope>
    <source>
        <strain evidence="2">JWS20170419001</strain>
        <tissue evidence="2">Muscle</tissue>
    </source>
</reference>
<evidence type="ECO:0000256" key="1">
    <source>
        <dbReference type="SAM" id="MobiDB-lite"/>
    </source>
</evidence>
<dbReference type="AlphaFoldDB" id="A0A556VXH9"/>
<dbReference type="GO" id="GO:0051726">
    <property type="term" value="P:regulation of cell cycle"/>
    <property type="evidence" value="ECO:0007669"/>
    <property type="project" value="InterPro"/>
</dbReference>
<dbReference type="GO" id="GO:0005634">
    <property type="term" value="C:nucleus"/>
    <property type="evidence" value="ECO:0007669"/>
    <property type="project" value="InterPro"/>
</dbReference>
<keyword evidence="3" id="KW-1185">Reference proteome</keyword>
<proteinExistence type="predicted"/>
<accession>A0A556VXH9</accession>